<sequence length="95" mass="10699">MLAQHFKNQYDQLEKFGDDITEAQQTKVTQDMVAGAVAYHIARACDAHHAKSSKMDDKKAKEFCEFDNKGLEWLDQKMIQDVAAALVQAQLTALL</sequence>
<dbReference type="AlphaFoldDB" id="A0AA48QVJ6"/>
<proteinExistence type="predicted"/>
<accession>A0AA48QVJ6</accession>
<name>A0AA48QVJ6_9TREE</name>
<evidence type="ECO:0000313" key="1">
    <source>
        <dbReference type="EMBL" id="BEI91409.1"/>
    </source>
</evidence>
<dbReference type="RefSeq" id="XP_060456674.1">
    <property type="nucleotide sequence ID" value="XM_060600041.1"/>
</dbReference>
<reference evidence="1" key="1">
    <citation type="journal article" date="2023" name="BMC Genomics">
        <title>Chromosome-level genome assemblies of Cutaneotrichosporon spp. (Trichosporonales, Basidiomycota) reveal imbalanced evolution between nucleotide sequences and chromosome synteny.</title>
        <authorList>
            <person name="Kobayashi Y."/>
            <person name="Kayamori A."/>
            <person name="Aoki K."/>
            <person name="Shiwa Y."/>
            <person name="Matsutani M."/>
            <person name="Fujita N."/>
            <person name="Sugita T."/>
            <person name="Iwasaki W."/>
            <person name="Tanaka N."/>
            <person name="Takashima M."/>
        </authorList>
    </citation>
    <scope>NUCLEOTIDE SEQUENCE</scope>
    <source>
        <strain evidence="1">HIS019</strain>
    </source>
</reference>
<evidence type="ECO:0000313" key="2">
    <source>
        <dbReference type="Proteomes" id="UP001233271"/>
    </source>
</evidence>
<dbReference type="GeneID" id="85495279"/>
<gene>
    <name evidence="1" type="ORF">CcaverHIS019_0402290</name>
</gene>
<dbReference type="KEGG" id="ccac:CcaHIS019_0402290"/>
<organism evidence="1 2">
    <name type="scientific">Cutaneotrichosporon cavernicola</name>
    <dbReference type="NCBI Taxonomy" id="279322"/>
    <lineage>
        <taxon>Eukaryota</taxon>
        <taxon>Fungi</taxon>
        <taxon>Dikarya</taxon>
        <taxon>Basidiomycota</taxon>
        <taxon>Agaricomycotina</taxon>
        <taxon>Tremellomycetes</taxon>
        <taxon>Trichosporonales</taxon>
        <taxon>Trichosporonaceae</taxon>
        <taxon>Cutaneotrichosporon</taxon>
    </lineage>
</organism>
<keyword evidence="2" id="KW-1185">Reference proteome</keyword>
<dbReference type="Proteomes" id="UP001233271">
    <property type="component" value="Chromosome 4"/>
</dbReference>
<protein>
    <submittedName>
        <fullName evidence="1">Uncharacterized protein</fullName>
    </submittedName>
</protein>
<dbReference type="EMBL" id="AP028215">
    <property type="protein sequence ID" value="BEI91409.1"/>
    <property type="molecule type" value="Genomic_DNA"/>
</dbReference>